<dbReference type="Gene3D" id="1.20.1280.50">
    <property type="match status" value="1"/>
</dbReference>
<dbReference type="Proteomes" id="UP001362999">
    <property type="component" value="Unassembled WGS sequence"/>
</dbReference>
<dbReference type="Pfam" id="PF12937">
    <property type="entry name" value="F-box-like"/>
    <property type="match status" value="1"/>
</dbReference>
<name>A0AAW0AW64_9AGAR</name>
<feature type="domain" description="F-box" evidence="1">
    <location>
        <begin position="47"/>
        <end position="98"/>
    </location>
</feature>
<gene>
    <name evidence="2" type="ORF">R3P38DRAFT_2984435</name>
</gene>
<dbReference type="AlphaFoldDB" id="A0AAW0AW64"/>
<organism evidence="2 3">
    <name type="scientific">Favolaschia claudopus</name>
    <dbReference type="NCBI Taxonomy" id="2862362"/>
    <lineage>
        <taxon>Eukaryota</taxon>
        <taxon>Fungi</taxon>
        <taxon>Dikarya</taxon>
        <taxon>Basidiomycota</taxon>
        <taxon>Agaricomycotina</taxon>
        <taxon>Agaricomycetes</taxon>
        <taxon>Agaricomycetidae</taxon>
        <taxon>Agaricales</taxon>
        <taxon>Marasmiineae</taxon>
        <taxon>Mycenaceae</taxon>
        <taxon>Favolaschia</taxon>
    </lineage>
</organism>
<evidence type="ECO:0000313" key="3">
    <source>
        <dbReference type="Proteomes" id="UP001362999"/>
    </source>
</evidence>
<evidence type="ECO:0000313" key="2">
    <source>
        <dbReference type="EMBL" id="KAK7017632.1"/>
    </source>
</evidence>
<sequence length="458" mass="51380">MPDSGKNHPDFAAARIRLAELDTLINSLIVERQNLRDTLDAVIYPVSSLPPEILSHIFVRCLSSKRPAKHLAPLLLTQICRLWREIALATPELWQAVALNARRDMVAHAHQNPEELLKMWLDRSATLPLTLSLGGLQSLVDMAMKHHDRWCEVTLESDAAITEPEARGKVFSNLRVLELTDWSQDPHTVVIENAPVLKEVHFTVFSIESMNLRLPFAQIEKIGFQTFDNAATCVPILLQCTNLVHIDTKTLVVQTITDHFLDPHVTLDSVESLNINYIGSTIVPHVTLPALRQLTLSEEVDTAVGPFKALSTRSGCSLQELTIIVDQHNYKMRSLHLTQFFEVFPSVTTLRLDFRDHALYRFINALSSADILPSMHTLTIDSVRERDDYYILLDILRARSPAGNGTLVNLTLLLRSAAKSSSVDARGLPGFMMDHFRDIAAEGMRIQIFLDGALLLDV</sequence>
<dbReference type="SUPFAM" id="SSF81383">
    <property type="entry name" value="F-box domain"/>
    <property type="match status" value="1"/>
</dbReference>
<proteinExistence type="predicted"/>
<protein>
    <recommendedName>
        <fullName evidence="1">F-box domain-containing protein</fullName>
    </recommendedName>
</protein>
<dbReference type="InterPro" id="IPR001810">
    <property type="entry name" value="F-box_dom"/>
</dbReference>
<comment type="caution">
    <text evidence="2">The sequence shown here is derived from an EMBL/GenBank/DDBJ whole genome shotgun (WGS) entry which is preliminary data.</text>
</comment>
<keyword evidence="3" id="KW-1185">Reference proteome</keyword>
<reference evidence="2 3" key="1">
    <citation type="journal article" date="2024" name="J Genomics">
        <title>Draft genome sequencing and assembly of Favolaschia claudopus CIRM-BRFM 2984 isolated from oak limbs.</title>
        <authorList>
            <person name="Navarro D."/>
            <person name="Drula E."/>
            <person name="Chaduli D."/>
            <person name="Cazenave R."/>
            <person name="Ahrendt S."/>
            <person name="Wang J."/>
            <person name="Lipzen A."/>
            <person name="Daum C."/>
            <person name="Barry K."/>
            <person name="Grigoriev I.V."/>
            <person name="Favel A."/>
            <person name="Rosso M.N."/>
            <person name="Martin F."/>
        </authorList>
    </citation>
    <scope>NUCLEOTIDE SEQUENCE [LARGE SCALE GENOMIC DNA]</scope>
    <source>
        <strain evidence="2 3">CIRM-BRFM 2984</strain>
    </source>
</reference>
<accession>A0AAW0AW64</accession>
<dbReference type="InterPro" id="IPR036047">
    <property type="entry name" value="F-box-like_dom_sf"/>
</dbReference>
<evidence type="ECO:0000259" key="1">
    <source>
        <dbReference type="Pfam" id="PF12937"/>
    </source>
</evidence>
<dbReference type="EMBL" id="JAWWNJ010000047">
    <property type="protein sequence ID" value="KAK7017632.1"/>
    <property type="molecule type" value="Genomic_DNA"/>
</dbReference>
<dbReference type="SUPFAM" id="SSF52058">
    <property type="entry name" value="L domain-like"/>
    <property type="match status" value="1"/>
</dbReference>